<accession>A0A0S1SPA2</accession>
<evidence type="ECO:0000313" key="3">
    <source>
        <dbReference type="Proteomes" id="UP000069135"/>
    </source>
</evidence>
<keyword evidence="1" id="KW-0472">Membrane</keyword>
<proteinExistence type="predicted"/>
<dbReference type="KEGG" id="prf:PeribacterA2_0483"/>
<feature type="transmembrane region" description="Helical" evidence="1">
    <location>
        <begin position="47"/>
        <end position="74"/>
    </location>
</feature>
<keyword evidence="1" id="KW-0812">Transmembrane</keyword>
<reference evidence="2 3" key="2">
    <citation type="journal article" date="2016" name="PeerJ">
        <title>Analysis of five complete genome sequences for members of the class Peribacteria in the recently recognized Peregrinibacteria bacterial phylum.</title>
        <authorList>
            <person name="Anantharaman K."/>
            <person name="Brown C.T."/>
            <person name="Burstein D."/>
            <person name="Castelle C.J."/>
            <person name="Probst A.J."/>
            <person name="Thomas B.C."/>
            <person name="Williams K.H."/>
            <person name="Banfield J.F."/>
        </authorList>
    </citation>
    <scope>NUCLEOTIDE SEQUENCE [LARGE SCALE GENOMIC DNA]</scope>
    <source>
        <strain evidence="2">RIFOXYD1_FULL_PER-ii_59_16</strain>
    </source>
</reference>
<evidence type="ECO:0000256" key="1">
    <source>
        <dbReference type="SAM" id="Phobius"/>
    </source>
</evidence>
<accession>A0A0S1SIZ8</accession>
<organism evidence="2 3">
    <name type="scientific">Candidatus Peribacter riflensis</name>
    <dbReference type="NCBI Taxonomy" id="1735162"/>
    <lineage>
        <taxon>Bacteria</taxon>
        <taxon>Candidatus Peregrinibacteriota</taxon>
        <taxon>Candidatus Peribacteria</taxon>
        <taxon>Candidatus Peribacterales</taxon>
        <taxon>Candidatus Peribacteraceae</taxon>
        <taxon>Candidatus Peribacter</taxon>
    </lineage>
</organism>
<feature type="transmembrane region" description="Helical" evidence="1">
    <location>
        <begin position="12"/>
        <end position="35"/>
    </location>
</feature>
<accession>A0A0S1SK99</accession>
<feature type="transmembrane region" description="Helical" evidence="1">
    <location>
        <begin position="110"/>
        <end position="131"/>
    </location>
</feature>
<sequence length="144" mass="15097">MQLSLPRCPTCIVGTVARASLGLSLLFVGLVHYMTFESFVGMVSEDLGALTMLGVLWAYLLPALMIVGGALLVLGMFPEVATWAAAVAIGSIPAGMLLKSVLAGVPLSNTMPAAINAIIWLIALILVVKLLKCCCSDEECCTKK</sequence>
<dbReference type="Proteomes" id="UP000069135">
    <property type="component" value="Chromosome"/>
</dbReference>
<gene>
    <name evidence="2" type="ORF">PeribacterD1_0483</name>
</gene>
<protein>
    <submittedName>
        <fullName evidence="2">Uncharacterized protein</fullName>
    </submittedName>
</protein>
<reference evidence="3" key="1">
    <citation type="submission" date="2015-10" db="EMBL/GenBank/DDBJ databases">
        <title>Analysis of five complete genome sequences for members of the class Peribacteria in the recently recognized Peregrinibacteria bacterial phylum.</title>
        <authorList>
            <person name="Anantharaman K."/>
            <person name="Brown C.T."/>
            <person name="Burstein D."/>
            <person name="Castelle C.J."/>
            <person name="Probst A.J."/>
            <person name="Thomas B.C."/>
            <person name="Williams K.H."/>
            <person name="Banfield J.F."/>
        </authorList>
    </citation>
    <scope>NUCLEOTIDE SEQUENCE [LARGE SCALE GENOMIC DNA]</scope>
</reference>
<evidence type="ECO:0000313" key="2">
    <source>
        <dbReference type="EMBL" id="ALM13174.1"/>
    </source>
</evidence>
<accession>A0A0S1SRQ2</accession>
<feature type="transmembrane region" description="Helical" evidence="1">
    <location>
        <begin position="80"/>
        <end position="98"/>
    </location>
</feature>
<name>A0A0S1SP65_9BACT</name>
<dbReference type="AlphaFoldDB" id="A0A0S1SP65"/>
<dbReference type="EMBL" id="CP013065">
    <property type="protein sequence ID" value="ALM13174.1"/>
    <property type="molecule type" value="Genomic_DNA"/>
</dbReference>
<accession>A0A0S1SP65</accession>
<keyword evidence="1" id="KW-1133">Transmembrane helix</keyword>